<feature type="domain" description="THAP-type" evidence="7">
    <location>
        <begin position="96"/>
        <end position="181"/>
    </location>
</feature>
<dbReference type="GO" id="GO:0008270">
    <property type="term" value="F:zinc ion binding"/>
    <property type="evidence" value="ECO:0007669"/>
    <property type="project" value="UniProtKB-KW"/>
</dbReference>
<evidence type="ECO:0000256" key="2">
    <source>
        <dbReference type="ARBA" id="ARBA00022771"/>
    </source>
</evidence>
<dbReference type="RefSeq" id="XP_014247924.1">
    <property type="nucleotide sequence ID" value="XM_014392438.2"/>
</dbReference>
<evidence type="ECO:0000313" key="8">
    <source>
        <dbReference type="EnsemblMetazoa" id="XP_014247924.1"/>
    </source>
</evidence>
<evidence type="ECO:0000313" key="9">
    <source>
        <dbReference type="Proteomes" id="UP000494040"/>
    </source>
</evidence>
<keyword evidence="6" id="KW-0175">Coiled coil</keyword>
<organism evidence="8 9">
    <name type="scientific">Cimex lectularius</name>
    <name type="common">Bed bug</name>
    <name type="synonym">Acanthia lectularia</name>
    <dbReference type="NCBI Taxonomy" id="79782"/>
    <lineage>
        <taxon>Eukaryota</taxon>
        <taxon>Metazoa</taxon>
        <taxon>Ecdysozoa</taxon>
        <taxon>Arthropoda</taxon>
        <taxon>Hexapoda</taxon>
        <taxon>Insecta</taxon>
        <taxon>Pterygota</taxon>
        <taxon>Neoptera</taxon>
        <taxon>Paraneoptera</taxon>
        <taxon>Hemiptera</taxon>
        <taxon>Heteroptera</taxon>
        <taxon>Panheteroptera</taxon>
        <taxon>Cimicomorpha</taxon>
        <taxon>Cimicidae</taxon>
        <taxon>Cimex</taxon>
    </lineage>
</organism>
<dbReference type="AlphaFoldDB" id="A0A8I6TDV5"/>
<sequence length="539" mass="61045">MPQMWSEESLYKAIEHMVNGGYLNVVEKWFKVPRSTVQRRGNLVHLGVPIEIACRKGLKRNDFAHFLKKGSKNKPDKNIEKSNNESGVIEAISDSSGKSCSVPHCSSDSTQDTTLSFFRLPNNNTKATNWAKQCGKPEWADPAKIEFAKKYTLICALHFADNMFLDKEYKLLKEDSVPSLIIRKDPVQTLNASTPVVPSNQNDFHMLDYDPLGVDLEDPLGVENVQSLAVDKTEESLGTTCQDVIDEVVETKLFDSKYIDNQLKIEKQNLMSNNVSSNASKTAEKTKVEPSAKYKIDKTRPLNKNKVNNKILRLAASSILIKKRRNKVPSQMQGELKKNRKMPVQCIAMPNCSKFCKEGQVICVSCAGLGFVACAVRSCSQLYNTKNDKKDSYVYFPTVQEIKSKWKKILGKPENWDSDRFVVCLSHFRKPNDFVSGTAGSTLKLDACPSVASVRLKKLAPIQKLQKPFKIHTEKPAENTPTSSGISDRRTIKKQKRKLYYLKERLIIKNLRLKNEQIQLQNERLKLQNRILEKQLAGD</sequence>
<dbReference type="GO" id="GO:0043565">
    <property type="term" value="F:sequence-specific DNA binding"/>
    <property type="evidence" value="ECO:0007669"/>
    <property type="project" value="InterPro"/>
</dbReference>
<dbReference type="InterPro" id="IPR026516">
    <property type="entry name" value="THAP1/10"/>
</dbReference>
<dbReference type="InterPro" id="IPR006612">
    <property type="entry name" value="THAP_Znf"/>
</dbReference>
<dbReference type="PANTHER" id="PTHR46600:SF11">
    <property type="entry name" value="THAP DOMAIN-CONTAINING PROTEIN 10"/>
    <property type="match status" value="1"/>
</dbReference>
<dbReference type="OrthoDB" id="6611677at2759"/>
<evidence type="ECO:0000259" key="7">
    <source>
        <dbReference type="PROSITE" id="PS50950"/>
    </source>
</evidence>
<evidence type="ECO:0000256" key="5">
    <source>
        <dbReference type="PROSITE-ProRule" id="PRU00309"/>
    </source>
</evidence>
<dbReference type="Pfam" id="PF05485">
    <property type="entry name" value="THAP"/>
    <property type="match status" value="2"/>
</dbReference>
<dbReference type="PROSITE" id="PS50950">
    <property type="entry name" value="ZF_THAP"/>
    <property type="match status" value="2"/>
</dbReference>
<keyword evidence="2 5" id="KW-0863">Zinc-finger</keyword>
<accession>A0A8I6TDV5</accession>
<dbReference type="EnsemblMetazoa" id="XM_014392438.2">
    <property type="protein sequence ID" value="XP_014247924.1"/>
    <property type="gene ID" value="LOC106665747"/>
</dbReference>
<dbReference type="SUPFAM" id="SSF57716">
    <property type="entry name" value="Glucocorticoid receptor-like (DNA-binding domain)"/>
    <property type="match status" value="2"/>
</dbReference>
<evidence type="ECO:0000256" key="1">
    <source>
        <dbReference type="ARBA" id="ARBA00022723"/>
    </source>
</evidence>
<dbReference type="Proteomes" id="UP000494040">
    <property type="component" value="Unassembled WGS sequence"/>
</dbReference>
<feature type="domain" description="THAP-type" evidence="7">
    <location>
        <begin position="369"/>
        <end position="452"/>
    </location>
</feature>
<dbReference type="KEGG" id="clec:106665747"/>
<reference evidence="8" key="1">
    <citation type="submission" date="2022-01" db="UniProtKB">
        <authorList>
            <consortium name="EnsemblMetazoa"/>
        </authorList>
    </citation>
    <scope>IDENTIFICATION</scope>
</reference>
<evidence type="ECO:0000256" key="3">
    <source>
        <dbReference type="ARBA" id="ARBA00022833"/>
    </source>
</evidence>
<protein>
    <recommendedName>
        <fullName evidence="7">THAP-type domain-containing protein</fullName>
    </recommendedName>
</protein>
<keyword evidence="1" id="KW-0479">Metal-binding</keyword>
<feature type="coiled-coil region" evidence="6">
    <location>
        <begin position="503"/>
        <end position="535"/>
    </location>
</feature>
<evidence type="ECO:0000256" key="6">
    <source>
        <dbReference type="SAM" id="Coils"/>
    </source>
</evidence>
<keyword evidence="9" id="KW-1185">Reference proteome</keyword>
<proteinExistence type="predicted"/>
<dbReference type="PANTHER" id="PTHR46600">
    <property type="entry name" value="THAP DOMAIN-CONTAINING"/>
    <property type="match status" value="1"/>
</dbReference>
<dbReference type="GeneID" id="106665747"/>
<keyword evidence="4 5" id="KW-0238">DNA-binding</keyword>
<keyword evidence="3" id="KW-0862">Zinc</keyword>
<dbReference type="SMART" id="SM00692">
    <property type="entry name" value="DM3"/>
    <property type="match status" value="1"/>
</dbReference>
<evidence type="ECO:0000256" key="4">
    <source>
        <dbReference type="ARBA" id="ARBA00023125"/>
    </source>
</evidence>
<dbReference type="SMART" id="SM00980">
    <property type="entry name" value="THAP"/>
    <property type="match status" value="2"/>
</dbReference>
<name>A0A8I6TDV5_CIMLE</name>